<evidence type="ECO:0000259" key="5">
    <source>
        <dbReference type="PROSITE" id="PS50893"/>
    </source>
</evidence>
<dbReference type="EMBL" id="ARXR01000014">
    <property type="protein sequence ID" value="MBF5053320.1"/>
    <property type="molecule type" value="Genomic_DNA"/>
</dbReference>
<gene>
    <name evidence="6" type="ORF">ISO4_01922</name>
</gene>
<dbReference type="InterPro" id="IPR013563">
    <property type="entry name" value="Oligopep_ABC_C"/>
</dbReference>
<reference evidence="6 7" key="1">
    <citation type="submission" date="2012-09" db="EMBL/GenBank/DDBJ databases">
        <title>Genome Sequence of alkane-degrading Bacterium Alcanivorax venustensis ISO4.</title>
        <authorList>
            <person name="Lai Q."/>
            <person name="Shao Z."/>
        </authorList>
    </citation>
    <scope>NUCLEOTIDE SEQUENCE [LARGE SCALE GENOMIC DNA]</scope>
    <source>
        <strain evidence="6 7">ISO4</strain>
    </source>
</reference>
<keyword evidence="4" id="KW-0067">ATP-binding</keyword>
<sequence length="339" mass="37462">MPNAEPLLQVSDLRVHFPLQAGLLGRNAGTVKAVDGVAFHIDRGETLGLVGESGCGKSTTGLAMLRMSPLTDGRIHFDGEDITHPDKPALKRLRRRMQMVYQDPFGALNPRMKVLDIVGEPLRVHRLTQGRAAYREKVMGLLEKVGLKAEMADRYPHEFSGGQRQRIGIARALAADPELIICDEPVSALDVSIQAQVINLLEDLQKELGLTYLFIAHDLAVVRHLCHRIVVMYLGRVVEVADRETLYDNPQHPYTQALLGAIPIANPDPEVQQHFNPSLSGEVPSPIDPPPGCPFHPRCPHATELCRREAPRALEIEDRHSVACHLHDPDRAQAMAGNL</sequence>
<dbReference type="RefSeq" id="WP_194856071.1">
    <property type="nucleotide sequence ID" value="NZ_ARXR01000014.1"/>
</dbReference>
<dbReference type="GeneID" id="99767445"/>
<protein>
    <submittedName>
        <fullName evidence="6">Oligopeptide/dipeptide ABC transporter ATPase</fullName>
    </submittedName>
</protein>
<evidence type="ECO:0000256" key="2">
    <source>
        <dbReference type="ARBA" id="ARBA00022448"/>
    </source>
</evidence>
<dbReference type="PROSITE" id="PS00211">
    <property type="entry name" value="ABC_TRANSPORTER_1"/>
    <property type="match status" value="1"/>
</dbReference>
<evidence type="ECO:0000313" key="7">
    <source>
        <dbReference type="Proteomes" id="UP000644441"/>
    </source>
</evidence>
<evidence type="ECO:0000256" key="4">
    <source>
        <dbReference type="ARBA" id="ARBA00022840"/>
    </source>
</evidence>
<feature type="domain" description="ABC transporter" evidence="5">
    <location>
        <begin position="8"/>
        <end position="259"/>
    </location>
</feature>
<dbReference type="SMART" id="SM00382">
    <property type="entry name" value="AAA"/>
    <property type="match status" value="1"/>
</dbReference>
<evidence type="ECO:0000256" key="3">
    <source>
        <dbReference type="ARBA" id="ARBA00022741"/>
    </source>
</evidence>
<dbReference type="PANTHER" id="PTHR43776:SF7">
    <property type="entry name" value="D,D-DIPEPTIDE TRANSPORT ATP-BINDING PROTEIN DDPF-RELATED"/>
    <property type="match status" value="1"/>
</dbReference>
<dbReference type="Pfam" id="PF08352">
    <property type="entry name" value="oligo_HPY"/>
    <property type="match status" value="1"/>
</dbReference>
<dbReference type="NCBIfam" id="TIGR01727">
    <property type="entry name" value="oligo_HPY"/>
    <property type="match status" value="1"/>
</dbReference>
<dbReference type="InterPro" id="IPR003593">
    <property type="entry name" value="AAA+_ATPase"/>
</dbReference>
<keyword evidence="2" id="KW-0813">Transport</keyword>
<evidence type="ECO:0000313" key="6">
    <source>
        <dbReference type="EMBL" id="MBF5053320.1"/>
    </source>
</evidence>
<organism evidence="6 7">
    <name type="scientific">Alloalcanivorax venustensis ISO4</name>
    <dbReference type="NCBI Taxonomy" id="1177184"/>
    <lineage>
        <taxon>Bacteria</taxon>
        <taxon>Pseudomonadati</taxon>
        <taxon>Pseudomonadota</taxon>
        <taxon>Gammaproteobacteria</taxon>
        <taxon>Oceanospirillales</taxon>
        <taxon>Alcanivoracaceae</taxon>
        <taxon>Alloalcanivorax</taxon>
    </lineage>
</organism>
<dbReference type="PANTHER" id="PTHR43776">
    <property type="entry name" value="TRANSPORT ATP-BINDING PROTEIN"/>
    <property type="match status" value="1"/>
</dbReference>
<dbReference type="Proteomes" id="UP000644441">
    <property type="component" value="Unassembled WGS sequence"/>
</dbReference>
<dbReference type="InterPro" id="IPR050319">
    <property type="entry name" value="ABC_transp_ATP-bind"/>
</dbReference>
<dbReference type="NCBIfam" id="NF008453">
    <property type="entry name" value="PRK11308.1"/>
    <property type="match status" value="1"/>
</dbReference>
<keyword evidence="3" id="KW-0547">Nucleotide-binding</keyword>
<evidence type="ECO:0000256" key="1">
    <source>
        <dbReference type="ARBA" id="ARBA00005417"/>
    </source>
</evidence>
<dbReference type="Pfam" id="PF00005">
    <property type="entry name" value="ABC_tran"/>
    <property type="match status" value="1"/>
</dbReference>
<accession>A0ABS0AJB5</accession>
<dbReference type="SUPFAM" id="SSF52540">
    <property type="entry name" value="P-loop containing nucleoside triphosphate hydrolases"/>
    <property type="match status" value="1"/>
</dbReference>
<proteinExistence type="inferred from homology"/>
<dbReference type="PROSITE" id="PS50893">
    <property type="entry name" value="ABC_TRANSPORTER_2"/>
    <property type="match status" value="1"/>
</dbReference>
<comment type="similarity">
    <text evidence="1">Belongs to the ABC transporter superfamily.</text>
</comment>
<dbReference type="InterPro" id="IPR003439">
    <property type="entry name" value="ABC_transporter-like_ATP-bd"/>
</dbReference>
<dbReference type="CDD" id="cd03257">
    <property type="entry name" value="ABC_NikE_OppD_transporters"/>
    <property type="match status" value="1"/>
</dbReference>
<dbReference type="InterPro" id="IPR027417">
    <property type="entry name" value="P-loop_NTPase"/>
</dbReference>
<dbReference type="InterPro" id="IPR017871">
    <property type="entry name" value="ABC_transporter-like_CS"/>
</dbReference>
<keyword evidence="7" id="KW-1185">Reference proteome</keyword>
<comment type="caution">
    <text evidence="6">The sequence shown here is derived from an EMBL/GenBank/DDBJ whole genome shotgun (WGS) entry which is preliminary data.</text>
</comment>
<dbReference type="Gene3D" id="3.40.50.300">
    <property type="entry name" value="P-loop containing nucleotide triphosphate hydrolases"/>
    <property type="match status" value="1"/>
</dbReference>
<name>A0ABS0AJB5_9GAMM</name>